<dbReference type="GO" id="GO:0015418">
    <property type="term" value="F:ABC-type quaternary ammonium compound transporting activity"/>
    <property type="evidence" value="ECO:0007669"/>
    <property type="project" value="UniProtKB-EC"/>
</dbReference>
<evidence type="ECO:0000256" key="8">
    <source>
        <dbReference type="ARBA" id="ARBA00066388"/>
    </source>
</evidence>
<keyword evidence="7" id="KW-0472">Membrane</keyword>
<keyword evidence="4 10" id="KW-0067">ATP-binding</keyword>
<dbReference type="EC" id="7.6.2.9" evidence="8"/>
<dbReference type="RefSeq" id="WP_093181241.1">
    <property type="nucleotide sequence ID" value="NZ_FMYH01000001.1"/>
</dbReference>
<dbReference type="OrthoDB" id="9802264at2"/>
<dbReference type="Pfam" id="PF00005">
    <property type="entry name" value="ABC_tran"/>
    <property type="match status" value="1"/>
</dbReference>
<dbReference type="GO" id="GO:0005524">
    <property type="term" value="F:ATP binding"/>
    <property type="evidence" value="ECO:0007669"/>
    <property type="project" value="UniProtKB-KW"/>
</dbReference>
<dbReference type="InterPro" id="IPR005666">
    <property type="entry name" value="Sulph_transpt1"/>
</dbReference>
<keyword evidence="1" id="KW-0813">Transport</keyword>
<evidence type="ECO:0000256" key="2">
    <source>
        <dbReference type="ARBA" id="ARBA00022475"/>
    </source>
</evidence>
<dbReference type="InterPro" id="IPR017871">
    <property type="entry name" value="ABC_transporter-like_CS"/>
</dbReference>
<dbReference type="EMBL" id="FMYH01000001">
    <property type="protein sequence ID" value="SDB93500.1"/>
    <property type="molecule type" value="Genomic_DNA"/>
</dbReference>
<dbReference type="InterPro" id="IPR050093">
    <property type="entry name" value="ABC_SmlMolc_Importer"/>
</dbReference>
<accession>A0A1G6HGY0</accession>
<dbReference type="InterPro" id="IPR003439">
    <property type="entry name" value="ABC_transporter-like_ATP-bd"/>
</dbReference>
<dbReference type="PANTHER" id="PTHR42781">
    <property type="entry name" value="SPERMIDINE/PUTRESCINE IMPORT ATP-BINDING PROTEIN POTA"/>
    <property type="match status" value="1"/>
</dbReference>
<keyword evidence="6" id="KW-0764">Sulfate transport</keyword>
<dbReference type="InterPro" id="IPR024765">
    <property type="entry name" value="TOBE-like"/>
</dbReference>
<evidence type="ECO:0000259" key="9">
    <source>
        <dbReference type="PROSITE" id="PS50893"/>
    </source>
</evidence>
<sequence length="358" mass="38215">MSIEVSRVSKLFGDFVALDDVSVSIPTGQLTALLGPSGGGKSTLLRIIAGLEQADTGRIDIEGRDATRLPARKRNVGFVFQHYAAFKHLSVARNVAFGLEIRKTPKDQTADRVHELLKLVHLEQFADRLPSQLSGGQRQRMALARALAIQPSVLLLDEPFGALDAKVRKELRDWLRRLHDEIPVTTVFVTHDQEEALEVADEIVVINNGRIEQVGSPDELYDAPANYFVMSFLGPVTHLDGKLVRPHDVEIHTQAPVPVAGDTVAGGATGGAQQTAAAGPAVEGTVVRTVRVGFEARVEVAVAGADGADQSVEAVLTRAEARTLGLAPGAKVWLRQAPGSISIDAPAAAEPRELVAAV</sequence>
<dbReference type="InterPro" id="IPR027417">
    <property type="entry name" value="P-loop_NTPase"/>
</dbReference>
<dbReference type="Proteomes" id="UP000199039">
    <property type="component" value="Unassembled WGS sequence"/>
</dbReference>
<protein>
    <recommendedName>
        <fullName evidence="8">ABC-type quaternary amine transporter</fullName>
        <ecNumber evidence="8">7.6.2.9</ecNumber>
    </recommendedName>
</protein>
<dbReference type="AlphaFoldDB" id="A0A1G6HGY0"/>
<keyword evidence="3" id="KW-0547">Nucleotide-binding</keyword>
<dbReference type="Gene3D" id="3.40.50.300">
    <property type="entry name" value="P-loop containing nucleotide triphosphate hydrolases"/>
    <property type="match status" value="1"/>
</dbReference>
<evidence type="ECO:0000313" key="11">
    <source>
        <dbReference type="Proteomes" id="UP000199039"/>
    </source>
</evidence>
<keyword evidence="5" id="KW-1278">Translocase</keyword>
<dbReference type="GO" id="GO:0015419">
    <property type="term" value="F:ABC-type sulfate transporter activity"/>
    <property type="evidence" value="ECO:0007669"/>
    <property type="project" value="InterPro"/>
</dbReference>
<name>A0A1G6HGY0_9MICO</name>
<evidence type="ECO:0000256" key="1">
    <source>
        <dbReference type="ARBA" id="ARBA00022448"/>
    </source>
</evidence>
<evidence type="ECO:0000256" key="3">
    <source>
        <dbReference type="ARBA" id="ARBA00022741"/>
    </source>
</evidence>
<dbReference type="Gene3D" id="2.40.50.100">
    <property type="match status" value="1"/>
</dbReference>
<organism evidence="10 11">
    <name type="scientific">Sanguibacter gelidistatuariae</name>
    <dbReference type="NCBI Taxonomy" id="1814289"/>
    <lineage>
        <taxon>Bacteria</taxon>
        <taxon>Bacillati</taxon>
        <taxon>Actinomycetota</taxon>
        <taxon>Actinomycetes</taxon>
        <taxon>Micrococcales</taxon>
        <taxon>Sanguibacteraceae</taxon>
        <taxon>Sanguibacter</taxon>
    </lineage>
</organism>
<evidence type="ECO:0000256" key="5">
    <source>
        <dbReference type="ARBA" id="ARBA00022967"/>
    </source>
</evidence>
<dbReference type="Pfam" id="PF12857">
    <property type="entry name" value="TOBE_3"/>
    <property type="match status" value="1"/>
</dbReference>
<feature type="domain" description="ABC transporter" evidence="9">
    <location>
        <begin position="3"/>
        <end position="233"/>
    </location>
</feature>
<dbReference type="STRING" id="1814289.SAMN05216410_1025"/>
<dbReference type="NCBIfam" id="TIGR00968">
    <property type="entry name" value="3a0106s01"/>
    <property type="match status" value="1"/>
</dbReference>
<dbReference type="CDD" id="cd03296">
    <property type="entry name" value="ABC_CysA_sulfate_importer"/>
    <property type="match status" value="1"/>
</dbReference>
<evidence type="ECO:0000256" key="6">
    <source>
        <dbReference type="ARBA" id="ARBA00023032"/>
    </source>
</evidence>
<evidence type="ECO:0000313" key="10">
    <source>
        <dbReference type="EMBL" id="SDB93500.1"/>
    </source>
</evidence>
<evidence type="ECO:0000256" key="4">
    <source>
        <dbReference type="ARBA" id="ARBA00022840"/>
    </source>
</evidence>
<gene>
    <name evidence="10" type="ORF">SAMN05216410_1025</name>
</gene>
<dbReference type="PROSITE" id="PS50893">
    <property type="entry name" value="ABC_TRANSPORTER_2"/>
    <property type="match status" value="1"/>
</dbReference>
<dbReference type="PANTHER" id="PTHR42781:SF4">
    <property type="entry name" value="SPERMIDINE_PUTRESCINE IMPORT ATP-BINDING PROTEIN POTA"/>
    <property type="match status" value="1"/>
</dbReference>
<dbReference type="SMART" id="SM00382">
    <property type="entry name" value="AAA"/>
    <property type="match status" value="1"/>
</dbReference>
<dbReference type="GO" id="GO:0043190">
    <property type="term" value="C:ATP-binding cassette (ABC) transporter complex"/>
    <property type="evidence" value="ECO:0007669"/>
    <property type="project" value="InterPro"/>
</dbReference>
<dbReference type="GO" id="GO:0016887">
    <property type="term" value="F:ATP hydrolysis activity"/>
    <property type="evidence" value="ECO:0007669"/>
    <property type="project" value="InterPro"/>
</dbReference>
<dbReference type="PROSITE" id="PS00211">
    <property type="entry name" value="ABC_TRANSPORTER_1"/>
    <property type="match status" value="1"/>
</dbReference>
<reference evidence="10 11" key="1">
    <citation type="submission" date="2016-09" db="EMBL/GenBank/DDBJ databases">
        <authorList>
            <person name="Capua I."/>
            <person name="De Benedictis P."/>
            <person name="Joannis T."/>
            <person name="Lombin L.H."/>
            <person name="Cattoli G."/>
        </authorList>
    </citation>
    <scope>NUCLEOTIDE SEQUENCE [LARGE SCALE GENOMIC DNA]</scope>
    <source>
        <strain evidence="10 11">ISLP-3</strain>
    </source>
</reference>
<dbReference type="SUPFAM" id="SSF52540">
    <property type="entry name" value="P-loop containing nucleoside triphosphate hydrolases"/>
    <property type="match status" value="1"/>
</dbReference>
<evidence type="ECO:0000256" key="7">
    <source>
        <dbReference type="ARBA" id="ARBA00023136"/>
    </source>
</evidence>
<dbReference type="InterPro" id="IPR003593">
    <property type="entry name" value="AAA+_ATPase"/>
</dbReference>
<keyword evidence="2" id="KW-1003">Cell membrane</keyword>
<dbReference type="SUPFAM" id="SSF50331">
    <property type="entry name" value="MOP-like"/>
    <property type="match status" value="1"/>
</dbReference>
<keyword evidence="11" id="KW-1185">Reference proteome</keyword>
<dbReference type="InterPro" id="IPR008995">
    <property type="entry name" value="Mo/tungstate-bd_C_term_dom"/>
</dbReference>
<proteinExistence type="predicted"/>
<dbReference type="FunFam" id="3.40.50.300:FF:000425">
    <property type="entry name" value="Probable ABC transporter, ATP-binding subunit"/>
    <property type="match status" value="1"/>
</dbReference>